<dbReference type="SUPFAM" id="SSF48695">
    <property type="entry name" value="Multiheme cytochromes"/>
    <property type="match status" value="1"/>
</dbReference>
<evidence type="ECO:0000313" key="5">
    <source>
        <dbReference type="Proteomes" id="UP001152797"/>
    </source>
</evidence>
<dbReference type="OrthoDB" id="3488255at2759"/>
<dbReference type="Pfam" id="PF00149">
    <property type="entry name" value="Metallophos"/>
    <property type="match status" value="1"/>
</dbReference>
<dbReference type="PROSITE" id="PS51257">
    <property type="entry name" value="PROKAR_LIPOPROTEIN"/>
    <property type="match status" value="1"/>
</dbReference>
<dbReference type="InterPro" id="IPR022269">
    <property type="entry name" value="SO_2930-like_C"/>
</dbReference>
<gene>
    <name evidence="3" type="ORF">C1SCF055_LOCUS333</name>
</gene>
<dbReference type="InterPro" id="IPR036909">
    <property type="entry name" value="Cyt_c-like_dom_sf"/>
</dbReference>
<reference evidence="3" key="1">
    <citation type="submission" date="2022-10" db="EMBL/GenBank/DDBJ databases">
        <authorList>
            <person name="Chen Y."/>
            <person name="Dougan E. K."/>
            <person name="Chan C."/>
            <person name="Rhodes N."/>
            <person name="Thang M."/>
        </authorList>
    </citation>
    <scope>NUCLEOTIDE SEQUENCE</scope>
</reference>
<dbReference type="NCBIfam" id="TIGR03806">
    <property type="entry name" value="chp_HNE_0200"/>
    <property type="match status" value="1"/>
</dbReference>
<sequence length="716" mass="79981">MNKESLVRFAARGLAIALMLPVITVFTGCSSNQESTIQVEEVSSETKAEKRPKLLSSFGLWEGPPAEQRPAEGVVAYDLNSPLFSDYAYKYRFVKLPPGESAQYTESEVLDFPVGTVIAKTFGYPDDMRDPESPVHLIETRILIHQEDGWVAFPYLWNEEQTDATLKLTGTMVDVDWVHTDGNARTVNYIVPNANQCKGCHENVGKGIQPIGPRSRHLNKDFVYHDGTTENQLAHWTKVGALEGAPENPDDSERLAIWDDDSTGTVEQRARAWLEINCAHCHNPDGPARTSGLHLAHDVKLPSVYGVYKTPVAAGHGSGGLKFGIVPGKPDESILYYRISSDHPGVMMPELGKRLVHEEGAELIHEWISEMEEPKEQEQPKLSSAGEPRYPSRCRESSNFDHGGGLAGRARHGPHPPILGLHSSRRMVATIEYIESVIANYQAAAKANLKTPCRDGNVVHITSEIADDVMITADLHGHRKNFNAIKKIADLEKHPRRHLIMQEVCHGGPTYPSQQGGCMSHSMLEDVSKLKAAYPDRVHFLLSNHEMAEMTEYPILKSNKMLNLMFRLGLQEMYGPATEKVREAYREFIRTCPLAARIGDDVFVCHSLPEKVDKQGFDESVFSRELGPGDYQEHKDVFRLVWGRDFRPENAAAFAKKVKATTMIHGHDPCPDGFRVPNDMQIIIDCCTDKACYILMPTAESLSHKQVVELIRPLQK</sequence>
<dbReference type="AlphaFoldDB" id="A0A9P1BE22"/>
<comment type="caution">
    <text evidence="3">The sequence shown here is derived from an EMBL/GenBank/DDBJ whole genome shotgun (WGS) entry which is preliminary data.</text>
</comment>
<dbReference type="SUPFAM" id="SSF46626">
    <property type="entry name" value="Cytochrome c"/>
    <property type="match status" value="1"/>
</dbReference>
<evidence type="ECO:0000259" key="2">
    <source>
        <dbReference type="Pfam" id="PF00149"/>
    </source>
</evidence>
<proteinExistence type="predicted"/>
<name>A0A9P1BE22_9DINO</name>
<protein>
    <submittedName>
        <fullName evidence="4">Calcineurin-like phosphoesterase domain-containing protein</fullName>
    </submittedName>
</protein>
<evidence type="ECO:0000313" key="3">
    <source>
        <dbReference type="EMBL" id="CAI3971743.1"/>
    </source>
</evidence>
<dbReference type="InterPro" id="IPR004843">
    <property type="entry name" value="Calcineurin-like_PHP"/>
</dbReference>
<dbReference type="EMBL" id="CAMXCT010000001">
    <property type="protein sequence ID" value="CAI3971743.1"/>
    <property type="molecule type" value="Genomic_DNA"/>
</dbReference>
<dbReference type="SUPFAM" id="SSF56300">
    <property type="entry name" value="Metallo-dependent phosphatases"/>
    <property type="match status" value="1"/>
</dbReference>
<keyword evidence="5" id="KW-1185">Reference proteome</keyword>
<organism evidence="3">
    <name type="scientific">Cladocopium goreaui</name>
    <dbReference type="NCBI Taxonomy" id="2562237"/>
    <lineage>
        <taxon>Eukaryota</taxon>
        <taxon>Sar</taxon>
        <taxon>Alveolata</taxon>
        <taxon>Dinophyceae</taxon>
        <taxon>Suessiales</taxon>
        <taxon>Symbiodiniaceae</taxon>
        <taxon>Cladocopium</taxon>
    </lineage>
</organism>
<reference evidence="4 5" key="2">
    <citation type="submission" date="2024-05" db="EMBL/GenBank/DDBJ databases">
        <authorList>
            <person name="Chen Y."/>
            <person name="Shah S."/>
            <person name="Dougan E. K."/>
            <person name="Thang M."/>
            <person name="Chan C."/>
        </authorList>
    </citation>
    <scope>NUCLEOTIDE SEQUENCE [LARGE SCALE GENOMIC DNA]</scope>
</reference>
<dbReference type="Gene3D" id="3.60.21.10">
    <property type="match status" value="1"/>
</dbReference>
<dbReference type="Proteomes" id="UP001152797">
    <property type="component" value="Unassembled WGS sequence"/>
</dbReference>
<dbReference type="GO" id="GO:0016787">
    <property type="term" value="F:hydrolase activity"/>
    <property type="evidence" value="ECO:0007669"/>
    <property type="project" value="InterPro"/>
</dbReference>
<evidence type="ECO:0000313" key="4">
    <source>
        <dbReference type="EMBL" id="CAL4759055.1"/>
    </source>
</evidence>
<dbReference type="GO" id="GO:0020037">
    <property type="term" value="F:heme binding"/>
    <property type="evidence" value="ECO:0007669"/>
    <property type="project" value="InterPro"/>
</dbReference>
<accession>A0A9P1BE22</accession>
<feature type="region of interest" description="Disordered" evidence="1">
    <location>
        <begin position="372"/>
        <end position="417"/>
    </location>
</feature>
<dbReference type="GO" id="GO:0009055">
    <property type="term" value="F:electron transfer activity"/>
    <property type="evidence" value="ECO:0007669"/>
    <property type="project" value="InterPro"/>
</dbReference>
<feature type="domain" description="Calcineurin-like phosphoesterase" evidence="2">
    <location>
        <begin position="469"/>
        <end position="670"/>
    </location>
</feature>
<dbReference type="EMBL" id="CAMXCT020000001">
    <property type="protein sequence ID" value="CAL1125118.1"/>
    <property type="molecule type" value="Genomic_DNA"/>
</dbReference>
<dbReference type="InterPro" id="IPR029052">
    <property type="entry name" value="Metallo-depent_PP-like"/>
</dbReference>
<dbReference type="InterPro" id="IPR036280">
    <property type="entry name" value="Multihaem_cyt_sf"/>
</dbReference>
<dbReference type="EMBL" id="CAMXCT030000001">
    <property type="protein sequence ID" value="CAL4759055.1"/>
    <property type="molecule type" value="Genomic_DNA"/>
</dbReference>
<evidence type="ECO:0000256" key="1">
    <source>
        <dbReference type="SAM" id="MobiDB-lite"/>
    </source>
</evidence>